<gene>
    <name evidence="1" type="ORF">SMN809_LOCUS72282</name>
</gene>
<dbReference type="EMBL" id="CAJOBI010325363">
    <property type="protein sequence ID" value="CAF5190925.1"/>
    <property type="molecule type" value="Genomic_DNA"/>
</dbReference>
<evidence type="ECO:0000313" key="1">
    <source>
        <dbReference type="EMBL" id="CAF5190925.1"/>
    </source>
</evidence>
<sequence length="70" mass="8033">LPTGPNQRLLSTIENATYPRKIYTEQPRGTMNLDSSYFRQESCPSLSPVQHETREALLNDIFTMTPVTEF</sequence>
<proteinExistence type="predicted"/>
<dbReference type="Proteomes" id="UP000676336">
    <property type="component" value="Unassembled WGS sequence"/>
</dbReference>
<comment type="caution">
    <text evidence="1">The sequence shown here is derived from an EMBL/GenBank/DDBJ whole genome shotgun (WGS) entry which is preliminary data.</text>
</comment>
<name>A0A8S3I623_9BILA</name>
<reference evidence="1" key="1">
    <citation type="submission" date="2021-02" db="EMBL/GenBank/DDBJ databases">
        <authorList>
            <person name="Nowell W R."/>
        </authorList>
    </citation>
    <scope>NUCLEOTIDE SEQUENCE</scope>
</reference>
<protein>
    <submittedName>
        <fullName evidence="1">Uncharacterized protein</fullName>
    </submittedName>
</protein>
<accession>A0A8S3I623</accession>
<dbReference type="AlphaFoldDB" id="A0A8S3I623"/>
<feature type="non-terminal residue" evidence="1">
    <location>
        <position position="1"/>
    </location>
</feature>
<organism evidence="1 2">
    <name type="scientific">Rotaria magnacalcarata</name>
    <dbReference type="NCBI Taxonomy" id="392030"/>
    <lineage>
        <taxon>Eukaryota</taxon>
        <taxon>Metazoa</taxon>
        <taxon>Spiralia</taxon>
        <taxon>Gnathifera</taxon>
        <taxon>Rotifera</taxon>
        <taxon>Eurotatoria</taxon>
        <taxon>Bdelloidea</taxon>
        <taxon>Philodinida</taxon>
        <taxon>Philodinidae</taxon>
        <taxon>Rotaria</taxon>
    </lineage>
</organism>
<evidence type="ECO:0000313" key="2">
    <source>
        <dbReference type="Proteomes" id="UP000676336"/>
    </source>
</evidence>